<feature type="domain" description="Response regulatory" evidence="8">
    <location>
        <begin position="9"/>
        <end position="123"/>
    </location>
</feature>
<dbReference type="GO" id="GO:0005829">
    <property type="term" value="C:cytosol"/>
    <property type="evidence" value="ECO:0007669"/>
    <property type="project" value="TreeGrafter"/>
</dbReference>
<evidence type="ECO:0000259" key="9">
    <source>
        <dbReference type="PROSITE" id="PS51755"/>
    </source>
</evidence>
<dbReference type="SUPFAM" id="SSF46894">
    <property type="entry name" value="C-terminal effector domain of the bipartite response regulators"/>
    <property type="match status" value="1"/>
</dbReference>
<evidence type="ECO:0000256" key="1">
    <source>
        <dbReference type="ARBA" id="ARBA00022553"/>
    </source>
</evidence>
<feature type="domain" description="OmpR/PhoB-type" evidence="9">
    <location>
        <begin position="134"/>
        <end position="231"/>
    </location>
</feature>
<dbReference type="InterPro" id="IPR016032">
    <property type="entry name" value="Sig_transdc_resp-reg_C-effctor"/>
</dbReference>
<dbReference type="InterPro" id="IPR036388">
    <property type="entry name" value="WH-like_DNA-bd_sf"/>
</dbReference>
<keyword evidence="11" id="KW-1185">Reference proteome</keyword>
<dbReference type="CDD" id="cd17574">
    <property type="entry name" value="REC_OmpR"/>
    <property type="match status" value="1"/>
</dbReference>
<dbReference type="InterPro" id="IPR001789">
    <property type="entry name" value="Sig_transdc_resp-reg_receiver"/>
</dbReference>
<dbReference type="FunFam" id="3.40.50.2300:FF:000001">
    <property type="entry name" value="DNA-binding response regulator PhoB"/>
    <property type="match status" value="1"/>
</dbReference>
<gene>
    <name evidence="10" type="primary">phoP</name>
    <name evidence="10" type="ORF">Pflav_008670</name>
</gene>
<dbReference type="KEGG" id="pfla:Pflav_008670"/>
<evidence type="ECO:0000313" key="10">
    <source>
        <dbReference type="EMBL" id="BCB74457.1"/>
    </source>
</evidence>
<reference evidence="10 11" key="2">
    <citation type="submission" date="2020-03" db="EMBL/GenBank/DDBJ databases">
        <authorList>
            <person name="Ichikawa N."/>
            <person name="Kimura A."/>
            <person name="Kitahashi Y."/>
            <person name="Uohara A."/>
        </authorList>
    </citation>
    <scope>NUCLEOTIDE SEQUENCE [LARGE SCALE GENOMIC DNA]</scope>
    <source>
        <strain evidence="10 11">NBRC 107702</strain>
    </source>
</reference>
<dbReference type="Gene3D" id="3.40.50.2300">
    <property type="match status" value="1"/>
</dbReference>
<proteinExistence type="predicted"/>
<dbReference type="InterPro" id="IPR039420">
    <property type="entry name" value="WalR-like"/>
</dbReference>
<dbReference type="GO" id="GO:0000976">
    <property type="term" value="F:transcription cis-regulatory region binding"/>
    <property type="evidence" value="ECO:0007669"/>
    <property type="project" value="TreeGrafter"/>
</dbReference>
<keyword evidence="2" id="KW-0902">Two-component regulatory system</keyword>
<protein>
    <submittedName>
        <fullName evidence="10">DNA-binding response regulator</fullName>
    </submittedName>
</protein>
<evidence type="ECO:0000256" key="2">
    <source>
        <dbReference type="ARBA" id="ARBA00023012"/>
    </source>
</evidence>
<dbReference type="Pfam" id="PF00486">
    <property type="entry name" value="Trans_reg_C"/>
    <property type="match status" value="1"/>
</dbReference>
<dbReference type="Proteomes" id="UP000502508">
    <property type="component" value="Chromosome"/>
</dbReference>
<sequence>MAGTEHPDRVLVVDDDPGIRGLLTSALRFAGYEVDVAADIPQALDRVQTSPPDVIVLDVMLPGGSGFDVLAMLRSKSIGVPVLFLTARDAVEDRVRGLQLGGDDYVVKPFSVVEIGARIEALLRRSRGTARPAGAALTFHDLSLDPQRYEVHRGDRLVNLSPTEFKLLHLLITHPGQVLSKAQILEAVWQYDFGGDSVVVERFISNLRRKVDDGHDPLIHTVRGVGYALRHEQGQNRKRTTER</sequence>
<evidence type="ECO:0000256" key="6">
    <source>
        <dbReference type="PROSITE-ProRule" id="PRU00169"/>
    </source>
</evidence>
<dbReference type="GO" id="GO:0032993">
    <property type="term" value="C:protein-DNA complex"/>
    <property type="evidence" value="ECO:0007669"/>
    <property type="project" value="TreeGrafter"/>
</dbReference>
<dbReference type="SUPFAM" id="SSF52172">
    <property type="entry name" value="CheY-like"/>
    <property type="match status" value="1"/>
</dbReference>
<dbReference type="Gene3D" id="1.10.10.10">
    <property type="entry name" value="Winged helix-like DNA-binding domain superfamily/Winged helix DNA-binding domain"/>
    <property type="match status" value="1"/>
</dbReference>
<dbReference type="GO" id="GO:0006355">
    <property type="term" value="P:regulation of DNA-templated transcription"/>
    <property type="evidence" value="ECO:0007669"/>
    <property type="project" value="InterPro"/>
</dbReference>
<keyword evidence="3" id="KW-0805">Transcription regulation</keyword>
<dbReference type="PANTHER" id="PTHR48111">
    <property type="entry name" value="REGULATOR OF RPOS"/>
    <property type="match status" value="1"/>
</dbReference>
<accession>A0A6F8XKW6</accession>
<evidence type="ECO:0000256" key="3">
    <source>
        <dbReference type="ARBA" id="ARBA00023015"/>
    </source>
</evidence>
<evidence type="ECO:0000256" key="5">
    <source>
        <dbReference type="ARBA" id="ARBA00023163"/>
    </source>
</evidence>
<dbReference type="InterPro" id="IPR011006">
    <property type="entry name" value="CheY-like_superfamily"/>
</dbReference>
<keyword evidence="5" id="KW-0804">Transcription</keyword>
<keyword evidence="1 6" id="KW-0597">Phosphoprotein</keyword>
<dbReference type="Pfam" id="PF00072">
    <property type="entry name" value="Response_reg"/>
    <property type="match status" value="1"/>
</dbReference>
<evidence type="ECO:0000259" key="8">
    <source>
        <dbReference type="PROSITE" id="PS50110"/>
    </source>
</evidence>
<dbReference type="AlphaFoldDB" id="A0A6F8XKW6"/>
<name>A0A6F8XKW6_9ACTN</name>
<dbReference type="CDD" id="cd00383">
    <property type="entry name" value="trans_reg_C"/>
    <property type="match status" value="1"/>
</dbReference>
<dbReference type="InterPro" id="IPR001867">
    <property type="entry name" value="OmpR/PhoB-type_DNA-bd"/>
</dbReference>
<evidence type="ECO:0000256" key="7">
    <source>
        <dbReference type="PROSITE-ProRule" id="PRU01091"/>
    </source>
</evidence>
<dbReference type="SMART" id="SM00862">
    <property type="entry name" value="Trans_reg_C"/>
    <property type="match status" value="1"/>
</dbReference>
<evidence type="ECO:0000313" key="11">
    <source>
        <dbReference type="Proteomes" id="UP000502508"/>
    </source>
</evidence>
<dbReference type="PANTHER" id="PTHR48111:SF28">
    <property type="entry name" value="TRANSCRIPTIONAL REGULATORY PROTEIN TCRX-RELATED"/>
    <property type="match status" value="1"/>
</dbReference>
<dbReference type="EMBL" id="AP022870">
    <property type="protein sequence ID" value="BCB74457.1"/>
    <property type="molecule type" value="Genomic_DNA"/>
</dbReference>
<feature type="DNA-binding region" description="OmpR/PhoB-type" evidence="7">
    <location>
        <begin position="134"/>
        <end position="231"/>
    </location>
</feature>
<dbReference type="SMART" id="SM00448">
    <property type="entry name" value="REC"/>
    <property type="match status" value="1"/>
</dbReference>
<dbReference type="Gene3D" id="6.10.250.690">
    <property type="match status" value="1"/>
</dbReference>
<dbReference type="GO" id="GO:0000156">
    <property type="term" value="F:phosphorelay response regulator activity"/>
    <property type="evidence" value="ECO:0007669"/>
    <property type="project" value="TreeGrafter"/>
</dbReference>
<organism evidence="10 11">
    <name type="scientific">Phytohabitans flavus</name>
    <dbReference type="NCBI Taxonomy" id="1076124"/>
    <lineage>
        <taxon>Bacteria</taxon>
        <taxon>Bacillati</taxon>
        <taxon>Actinomycetota</taxon>
        <taxon>Actinomycetes</taxon>
        <taxon>Micromonosporales</taxon>
        <taxon>Micromonosporaceae</taxon>
    </lineage>
</organism>
<keyword evidence="4 7" id="KW-0238">DNA-binding</keyword>
<dbReference type="FunFam" id="1.10.10.10:FF:000005">
    <property type="entry name" value="Two-component system response regulator"/>
    <property type="match status" value="1"/>
</dbReference>
<reference evidence="10 11" key="1">
    <citation type="submission" date="2020-03" db="EMBL/GenBank/DDBJ databases">
        <title>Whole genome shotgun sequence of Phytohabitans flavus NBRC 107702.</title>
        <authorList>
            <person name="Komaki H."/>
            <person name="Tamura T."/>
        </authorList>
    </citation>
    <scope>NUCLEOTIDE SEQUENCE [LARGE SCALE GENOMIC DNA]</scope>
    <source>
        <strain evidence="10 11">NBRC 107702</strain>
    </source>
</reference>
<dbReference type="RefSeq" id="WP_173033835.1">
    <property type="nucleotide sequence ID" value="NZ_AP022870.1"/>
</dbReference>
<feature type="modified residue" description="4-aspartylphosphate" evidence="6">
    <location>
        <position position="58"/>
    </location>
</feature>
<dbReference type="PROSITE" id="PS50110">
    <property type="entry name" value="RESPONSE_REGULATORY"/>
    <property type="match status" value="1"/>
</dbReference>
<dbReference type="PROSITE" id="PS51755">
    <property type="entry name" value="OMPR_PHOB"/>
    <property type="match status" value="1"/>
</dbReference>
<evidence type="ECO:0000256" key="4">
    <source>
        <dbReference type="ARBA" id="ARBA00023125"/>
    </source>
</evidence>